<evidence type="ECO:0000259" key="4">
    <source>
        <dbReference type="Pfam" id="PF01073"/>
    </source>
</evidence>
<keyword evidence="2" id="KW-0560">Oxidoreductase</keyword>
<evidence type="ECO:0000256" key="1">
    <source>
        <dbReference type="ARBA" id="ARBA00009219"/>
    </source>
</evidence>
<comment type="similarity">
    <text evidence="1">Belongs to the 3-beta-HSD family.</text>
</comment>
<comment type="caution">
    <text evidence="5">The sequence shown here is derived from an EMBL/GenBank/DDBJ whole genome shotgun (WGS) entry which is preliminary data.</text>
</comment>
<dbReference type="GO" id="GO:0006694">
    <property type="term" value="P:steroid biosynthetic process"/>
    <property type="evidence" value="ECO:0007669"/>
    <property type="project" value="InterPro"/>
</dbReference>
<reference evidence="5 6" key="1">
    <citation type="submission" date="2019-02" db="EMBL/GenBank/DDBJ databases">
        <title>Genome sequencing of the rare red list fungi Antrodiella citrinella (Flaviporus citrinellus).</title>
        <authorList>
            <person name="Buettner E."/>
            <person name="Kellner H."/>
        </authorList>
    </citation>
    <scope>NUCLEOTIDE SEQUENCE [LARGE SCALE GENOMIC DNA]</scope>
    <source>
        <strain evidence="5 6">DSM 108506</strain>
    </source>
</reference>
<dbReference type="PANTHER" id="PTHR43245:SF51">
    <property type="entry name" value="SHORT CHAIN DEHYDROGENASE_REDUCTASE FAMILY 42E, MEMBER 2"/>
    <property type="match status" value="1"/>
</dbReference>
<protein>
    <recommendedName>
        <fullName evidence="4">3-beta hydroxysteroid dehydrogenase/isomerase domain-containing protein</fullName>
    </recommendedName>
</protein>
<evidence type="ECO:0000313" key="6">
    <source>
        <dbReference type="Proteomes" id="UP000308730"/>
    </source>
</evidence>
<dbReference type="InterPro" id="IPR050177">
    <property type="entry name" value="Lipid_A_modif_metabolic_enz"/>
</dbReference>
<dbReference type="InterPro" id="IPR002225">
    <property type="entry name" value="3Beta_OHSteriod_DH/Estase"/>
</dbReference>
<dbReference type="SUPFAM" id="SSF51735">
    <property type="entry name" value="NAD(P)-binding Rossmann-fold domains"/>
    <property type="match status" value="1"/>
</dbReference>
<dbReference type="AlphaFoldDB" id="A0A4S4LW49"/>
<dbReference type="InterPro" id="IPR036291">
    <property type="entry name" value="NAD(P)-bd_dom_sf"/>
</dbReference>
<feature type="domain" description="3-beta hydroxysteroid dehydrogenase/isomerase" evidence="4">
    <location>
        <begin position="87"/>
        <end position="378"/>
    </location>
</feature>
<keyword evidence="3" id="KW-0472">Membrane</keyword>
<dbReference type="Proteomes" id="UP000308730">
    <property type="component" value="Unassembled WGS sequence"/>
</dbReference>
<gene>
    <name evidence="5" type="ORF">EUX98_g9247</name>
</gene>
<dbReference type="OrthoDB" id="10058185at2759"/>
<sequence>MHTHSLFLLAMASDTWVYALLLLCVSVLYVWLNDAKLKRLPPEAAALSPIRWSEQFVRDTHSEIAQIEGASLLTERDLPPKTGRRYVVVGGAGFLGGWIVLHLLKRGEDPRRIRVLDVRRPVRPDLCEGPAKDVDFVQVDISDAGAVDEAFKKPWPCLSSENAKDPLPGLTVFHTVAIIRFFERHPELMHSSERVNTKGTQHVLDAACRAGASVLVYSSSGSVVVNSTRFWLWPWQKEPKLFTQVVTDDDNLLPKRHEQFFSNYAASKMQAETLVRAADHRSSGSGQLRTGCIRPGNGIYGAGGDLLIDRMLKDKVHPTWISTVLQSFIYVENCSLAHLCYEQRLLELQEEGSPNPDIGGQAFCVTDAGPPCTYSDVYDAVTLLSNGGVWYIHLSPTFMLGFAHLVEWYHVTQQLLSLRKHFFARLMPRITSDLVFMQPSMFSLTLVHLVFDDSRARLPTEKGGLGYKGPITTVQGTSKSVVEHLRGDGKRISRTYGDAEDVSRPGAGFDVTAHESAIGEVVEKIGSGFTLDATKTAN</sequence>
<keyword evidence="3" id="KW-0812">Transmembrane</keyword>
<organism evidence="5 6">
    <name type="scientific">Antrodiella citrinella</name>
    <dbReference type="NCBI Taxonomy" id="2447956"/>
    <lineage>
        <taxon>Eukaryota</taxon>
        <taxon>Fungi</taxon>
        <taxon>Dikarya</taxon>
        <taxon>Basidiomycota</taxon>
        <taxon>Agaricomycotina</taxon>
        <taxon>Agaricomycetes</taxon>
        <taxon>Polyporales</taxon>
        <taxon>Steccherinaceae</taxon>
        <taxon>Antrodiella</taxon>
    </lineage>
</organism>
<keyword evidence="3" id="KW-1133">Transmembrane helix</keyword>
<dbReference type="GO" id="GO:0016616">
    <property type="term" value="F:oxidoreductase activity, acting on the CH-OH group of donors, NAD or NADP as acceptor"/>
    <property type="evidence" value="ECO:0007669"/>
    <property type="project" value="InterPro"/>
</dbReference>
<dbReference type="Gene3D" id="3.40.50.720">
    <property type="entry name" value="NAD(P)-binding Rossmann-like Domain"/>
    <property type="match status" value="1"/>
</dbReference>
<feature type="transmembrane region" description="Helical" evidence="3">
    <location>
        <begin position="15"/>
        <end position="32"/>
    </location>
</feature>
<keyword evidence="6" id="KW-1185">Reference proteome</keyword>
<evidence type="ECO:0000256" key="2">
    <source>
        <dbReference type="ARBA" id="ARBA00023002"/>
    </source>
</evidence>
<dbReference type="Pfam" id="PF01073">
    <property type="entry name" value="3Beta_HSD"/>
    <property type="match status" value="1"/>
</dbReference>
<proteinExistence type="inferred from homology"/>
<name>A0A4S4LW49_9APHY</name>
<evidence type="ECO:0000313" key="5">
    <source>
        <dbReference type="EMBL" id="THH16779.1"/>
    </source>
</evidence>
<dbReference type="PANTHER" id="PTHR43245">
    <property type="entry name" value="BIFUNCTIONAL POLYMYXIN RESISTANCE PROTEIN ARNA"/>
    <property type="match status" value="1"/>
</dbReference>
<evidence type="ECO:0000256" key="3">
    <source>
        <dbReference type="SAM" id="Phobius"/>
    </source>
</evidence>
<accession>A0A4S4LW49</accession>
<feature type="transmembrane region" description="Helical" evidence="3">
    <location>
        <begin position="86"/>
        <end position="104"/>
    </location>
</feature>
<dbReference type="EMBL" id="SGPM01000704">
    <property type="protein sequence ID" value="THH16779.1"/>
    <property type="molecule type" value="Genomic_DNA"/>
</dbReference>